<accession>A0A7I9VG71</accession>
<protein>
    <submittedName>
        <fullName evidence="2">Uncharacterized protein</fullName>
    </submittedName>
</protein>
<dbReference type="Proteomes" id="UP000503640">
    <property type="component" value="Unassembled WGS sequence"/>
</dbReference>
<feature type="region of interest" description="Disordered" evidence="1">
    <location>
        <begin position="23"/>
        <end position="57"/>
    </location>
</feature>
<comment type="caution">
    <text evidence="2">The sequence shown here is derived from an EMBL/GenBank/DDBJ whole genome shotgun (WGS) entry which is preliminary data.</text>
</comment>
<organism evidence="2 3">
    <name type="scientific">Anaeromyxobacter diazotrophicus</name>
    <dbReference type="NCBI Taxonomy" id="2590199"/>
    <lineage>
        <taxon>Bacteria</taxon>
        <taxon>Pseudomonadati</taxon>
        <taxon>Myxococcota</taxon>
        <taxon>Myxococcia</taxon>
        <taxon>Myxococcales</taxon>
        <taxon>Cystobacterineae</taxon>
        <taxon>Anaeromyxobacteraceae</taxon>
        <taxon>Anaeromyxobacter</taxon>
    </lineage>
</organism>
<sequence length="164" mass="16711">MTQARWWTALIVAGWAAAASGEARGAGAGWTGGQPPATKSAGPEAERAASAQQQPPRFERGLGMLGAAGAAPDRRGELRLGGFGRLRAPSAAASYGEAASAGGGASYQAWKSGDQVRSTSAADVRSARVQQAPELEWAGGQAGASRANLPYGLKVQQEQGRPRP</sequence>
<reference evidence="3" key="1">
    <citation type="journal article" date="2020" name="Appl. Environ. Microbiol.">
        <title>Diazotrophic Anaeromyxobacter Isolates from Soils.</title>
        <authorList>
            <person name="Masuda Y."/>
            <person name="Yamanaka H."/>
            <person name="Xu Z.X."/>
            <person name="Shiratori Y."/>
            <person name="Aono T."/>
            <person name="Amachi S."/>
            <person name="Senoo K."/>
            <person name="Itoh H."/>
        </authorList>
    </citation>
    <scope>NUCLEOTIDE SEQUENCE [LARGE SCALE GENOMIC DNA]</scope>
    <source>
        <strain evidence="3">R267</strain>
    </source>
</reference>
<evidence type="ECO:0000313" key="2">
    <source>
        <dbReference type="EMBL" id="GEJ55391.1"/>
    </source>
</evidence>
<gene>
    <name evidence="2" type="ORF">AMYX_01320</name>
</gene>
<dbReference type="EMBL" id="BJTG01000001">
    <property type="protein sequence ID" value="GEJ55391.1"/>
    <property type="molecule type" value="Genomic_DNA"/>
</dbReference>
<evidence type="ECO:0000313" key="3">
    <source>
        <dbReference type="Proteomes" id="UP000503640"/>
    </source>
</evidence>
<dbReference type="AlphaFoldDB" id="A0A7I9VG71"/>
<evidence type="ECO:0000256" key="1">
    <source>
        <dbReference type="SAM" id="MobiDB-lite"/>
    </source>
</evidence>
<name>A0A7I9VG71_9BACT</name>
<dbReference type="RefSeq" id="WP_176062196.1">
    <property type="nucleotide sequence ID" value="NZ_BJTG01000001.1"/>
</dbReference>
<feature type="region of interest" description="Disordered" evidence="1">
    <location>
        <begin position="134"/>
        <end position="164"/>
    </location>
</feature>
<keyword evidence="3" id="KW-1185">Reference proteome</keyword>
<proteinExistence type="predicted"/>